<dbReference type="SUPFAM" id="SSF81923">
    <property type="entry name" value="Double Clp-N motif"/>
    <property type="match status" value="2"/>
</dbReference>
<protein>
    <submittedName>
        <fullName evidence="3">Clp protease N-terminal domain-containing protein</fullName>
    </submittedName>
</protein>
<evidence type="ECO:0000313" key="4">
    <source>
        <dbReference type="Proteomes" id="UP001595947"/>
    </source>
</evidence>
<evidence type="ECO:0000256" key="1">
    <source>
        <dbReference type="PROSITE-ProRule" id="PRU01251"/>
    </source>
</evidence>
<proteinExistence type="predicted"/>
<accession>A0ABV9YVJ0</accession>
<keyword evidence="1" id="KW-0677">Repeat</keyword>
<dbReference type="InterPro" id="IPR036628">
    <property type="entry name" value="Clp_N_dom_sf"/>
</dbReference>
<dbReference type="PROSITE" id="PS51903">
    <property type="entry name" value="CLP_R"/>
    <property type="match status" value="1"/>
</dbReference>
<keyword evidence="3" id="KW-0378">Hydrolase</keyword>
<dbReference type="RefSeq" id="WP_378037961.1">
    <property type="nucleotide sequence ID" value="NZ_JBHSIV010000025.1"/>
</dbReference>
<name>A0ABV9YVJ0_9PSEU</name>
<dbReference type="GO" id="GO:0006508">
    <property type="term" value="P:proteolysis"/>
    <property type="evidence" value="ECO:0007669"/>
    <property type="project" value="UniProtKB-KW"/>
</dbReference>
<dbReference type="PANTHER" id="PTHR47016:SF5">
    <property type="entry name" value="CLP DOMAIN SUPERFAMILY PROTEIN"/>
    <property type="match status" value="1"/>
</dbReference>
<reference evidence="4" key="1">
    <citation type="journal article" date="2019" name="Int. J. Syst. Evol. Microbiol.">
        <title>The Global Catalogue of Microorganisms (GCM) 10K type strain sequencing project: providing services to taxonomists for standard genome sequencing and annotation.</title>
        <authorList>
            <consortium name="The Broad Institute Genomics Platform"/>
            <consortium name="The Broad Institute Genome Sequencing Center for Infectious Disease"/>
            <person name="Wu L."/>
            <person name="Ma J."/>
        </authorList>
    </citation>
    <scope>NUCLEOTIDE SEQUENCE [LARGE SCALE GENOMIC DNA]</scope>
    <source>
        <strain evidence="4">CGMCC 4.7093</strain>
    </source>
</reference>
<dbReference type="PANTHER" id="PTHR47016">
    <property type="entry name" value="ATP-DEPENDENT CLP PROTEASE ATP-BINDING SUBUNIT CLPT1, CHLOROPLASTIC"/>
    <property type="match status" value="1"/>
</dbReference>
<dbReference type="GO" id="GO:0008233">
    <property type="term" value="F:peptidase activity"/>
    <property type="evidence" value="ECO:0007669"/>
    <property type="project" value="UniProtKB-KW"/>
</dbReference>
<dbReference type="Proteomes" id="UP001595947">
    <property type="component" value="Unassembled WGS sequence"/>
</dbReference>
<dbReference type="InterPro" id="IPR004176">
    <property type="entry name" value="Clp_R_N"/>
</dbReference>
<gene>
    <name evidence="3" type="ORF">ACFPBZ_20505</name>
</gene>
<comment type="caution">
    <text evidence="3">The sequence shown here is derived from an EMBL/GenBank/DDBJ whole genome shotgun (WGS) entry which is preliminary data.</text>
</comment>
<feature type="domain" description="Clp R" evidence="2">
    <location>
        <begin position="2"/>
        <end position="186"/>
    </location>
</feature>
<dbReference type="Pfam" id="PF02861">
    <property type="entry name" value="Clp_N"/>
    <property type="match status" value="2"/>
</dbReference>
<evidence type="ECO:0000313" key="3">
    <source>
        <dbReference type="EMBL" id="MFC5064616.1"/>
    </source>
</evidence>
<evidence type="ECO:0000259" key="2">
    <source>
        <dbReference type="PROSITE" id="PS51903"/>
    </source>
</evidence>
<dbReference type="EMBL" id="JBHSIV010000025">
    <property type="protein sequence ID" value="MFC5064616.1"/>
    <property type="molecule type" value="Genomic_DNA"/>
</dbReference>
<dbReference type="InterPro" id="IPR044217">
    <property type="entry name" value="CLPT1/2"/>
</dbReference>
<dbReference type="Gene3D" id="1.10.1780.10">
    <property type="entry name" value="Clp, N-terminal domain"/>
    <property type="match status" value="2"/>
</dbReference>
<sequence>MFERFTRPARTVVVLAQEHARMLGATEVESAHVLIGVRETEGAGARLLAAHGITADDVRTAVRTADAASRLPDAEALAGLGIDLDEIRRRVEETFGPGALEGTRAAARRARRRAWGHLRFAPGAKTTLELALREAVRRGDGYIGTEHVLLGLLHPQSGTAAEFLRARGMTLEDARAELDDPGRAAG</sequence>
<keyword evidence="4" id="KW-1185">Reference proteome</keyword>
<keyword evidence="3" id="KW-0645">Protease</keyword>
<organism evidence="3 4">
    <name type="scientific">Actinomycetospora atypica</name>
    <dbReference type="NCBI Taxonomy" id="1290095"/>
    <lineage>
        <taxon>Bacteria</taxon>
        <taxon>Bacillati</taxon>
        <taxon>Actinomycetota</taxon>
        <taxon>Actinomycetes</taxon>
        <taxon>Pseudonocardiales</taxon>
        <taxon>Pseudonocardiaceae</taxon>
        <taxon>Actinomycetospora</taxon>
    </lineage>
</organism>